<name>A0ABQ8E6Q3_BRANA</name>
<dbReference type="Proteomes" id="UP000824890">
    <property type="component" value="Unassembled WGS sequence"/>
</dbReference>
<proteinExistence type="predicted"/>
<feature type="non-terminal residue" evidence="2">
    <location>
        <position position="1"/>
    </location>
</feature>
<evidence type="ECO:0000313" key="3">
    <source>
        <dbReference type="Proteomes" id="UP000824890"/>
    </source>
</evidence>
<feature type="compositionally biased region" description="Polar residues" evidence="1">
    <location>
        <begin position="22"/>
        <end position="35"/>
    </location>
</feature>
<reference evidence="2 3" key="1">
    <citation type="submission" date="2021-05" db="EMBL/GenBank/DDBJ databases">
        <title>Genome Assembly of Synthetic Allotetraploid Brassica napus Reveals Homoeologous Exchanges between Subgenomes.</title>
        <authorList>
            <person name="Davis J.T."/>
        </authorList>
    </citation>
    <scope>NUCLEOTIDE SEQUENCE [LARGE SCALE GENOMIC DNA]</scope>
    <source>
        <strain evidence="3">cv. Da-Ae</strain>
        <tissue evidence="2">Seedling</tissue>
    </source>
</reference>
<organism evidence="2 3">
    <name type="scientific">Brassica napus</name>
    <name type="common">Rape</name>
    <dbReference type="NCBI Taxonomy" id="3708"/>
    <lineage>
        <taxon>Eukaryota</taxon>
        <taxon>Viridiplantae</taxon>
        <taxon>Streptophyta</taxon>
        <taxon>Embryophyta</taxon>
        <taxon>Tracheophyta</taxon>
        <taxon>Spermatophyta</taxon>
        <taxon>Magnoliopsida</taxon>
        <taxon>eudicotyledons</taxon>
        <taxon>Gunneridae</taxon>
        <taxon>Pentapetalae</taxon>
        <taxon>rosids</taxon>
        <taxon>malvids</taxon>
        <taxon>Brassicales</taxon>
        <taxon>Brassicaceae</taxon>
        <taxon>Brassiceae</taxon>
        <taxon>Brassica</taxon>
    </lineage>
</organism>
<evidence type="ECO:0000313" key="2">
    <source>
        <dbReference type="EMBL" id="KAH0937316.1"/>
    </source>
</evidence>
<keyword evidence="3" id="KW-1185">Reference proteome</keyword>
<sequence>HDKSSYEVDSEFNTKFECVDKASTTNDVERQSSPTRKTEVVSIAPSGPVRTAPQGNKPVSKLQLKLGKETEKFSPIIEGRHGSEVLSTTEEESWTPEWIPTYIGRHFHKQMVQNWTPEWIPTYIGRQIYKPLYVCGGWWHGSSGDRFKPSLNCLKGGGGQAWMMEWGKGMSLEDACLLKLIRNRSGRRSGVPPTSIAGLAGAGELTLDPTLVRLKPSNETTKTSRVLGLSIVETKRFHERATEG</sequence>
<accession>A0ABQ8E6Q3</accession>
<dbReference type="EMBL" id="JAGKQM010000002">
    <property type="protein sequence ID" value="KAH0937316.1"/>
    <property type="molecule type" value="Genomic_DNA"/>
</dbReference>
<feature type="region of interest" description="Disordered" evidence="1">
    <location>
        <begin position="19"/>
        <end position="58"/>
    </location>
</feature>
<protein>
    <submittedName>
        <fullName evidence="2">Uncharacterized protein</fullName>
    </submittedName>
</protein>
<comment type="caution">
    <text evidence="2">The sequence shown here is derived from an EMBL/GenBank/DDBJ whole genome shotgun (WGS) entry which is preliminary data.</text>
</comment>
<gene>
    <name evidence="2" type="ORF">HID58_004777</name>
</gene>
<evidence type="ECO:0000256" key="1">
    <source>
        <dbReference type="SAM" id="MobiDB-lite"/>
    </source>
</evidence>